<proteinExistence type="predicted"/>
<keyword evidence="1" id="KW-0812">Transmembrane</keyword>
<accession>A0ABR4CB39</accession>
<feature type="transmembrane region" description="Helical" evidence="1">
    <location>
        <begin position="361"/>
        <end position="381"/>
    </location>
</feature>
<dbReference type="InterPro" id="IPR002656">
    <property type="entry name" value="Acyl_transf_3_dom"/>
</dbReference>
<keyword evidence="1" id="KW-1133">Transmembrane helix</keyword>
<dbReference type="InterPro" id="IPR050879">
    <property type="entry name" value="Acyltransferase_3"/>
</dbReference>
<feature type="transmembrane region" description="Helical" evidence="1">
    <location>
        <begin position="282"/>
        <end position="303"/>
    </location>
</feature>
<comment type="caution">
    <text evidence="3">The sequence shown here is derived from an EMBL/GenBank/DDBJ whole genome shotgun (WGS) entry which is preliminary data.</text>
</comment>
<dbReference type="Pfam" id="PF01757">
    <property type="entry name" value="Acyl_transf_3"/>
    <property type="match status" value="1"/>
</dbReference>
<evidence type="ECO:0000313" key="3">
    <source>
        <dbReference type="EMBL" id="KAL2066737.1"/>
    </source>
</evidence>
<keyword evidence="1" id="KW-0472">Membrane</keyword>
<gene>
    <name evidence="3" type="ORF">VTL71DRAFT_2809</name>
</gene>
<evidence type="ECO:0000259" key="2">
    <source>
        <dbReference type="Pfam" id="PF01757"/>
    </source>
</evidence>
<name>A0ABR4CB39_9HELO</name>
<dbReference type="EMBL" id="JAZHXI010000011">
    <property type="protein sequence ID" value="KAL2066737.1"/>
    <property type="molecule type" value="Genomic_DNA"/>
</dbReference>
<feature type="transmembrane region" description="Helical" evidence="1">
    <location>
        <begin position="413"/>
        <end position="429"/>
    </location>
</feature>
<dbReference type="PANTHER" id="PTHR23028:SF134">
    <property type="entry name" value="PUTATIVE (AFU_ORTHOLOGUE AFUA_4G08520)-RELATED"/>
    <property type="match status" value="1"/>
</dbReference>
<protein>
    <recommendedName>
        <fullName evidence="2">Acyltransferase 3 domain-containing protein</fullName>
    </recommendedName>
</protein>
<feature type="transmembrane region" description="Helical" evidence="1">
    <location>
        <begin position="483"/>
        <end position="505"/>
    </location>
</feature>
<evidence type="ECO:0000256" key="1">
    <source>
        <dbReference type="SAM" id="Phobius"/>
    </source>
</evidence>
<organism evidence="3 4">
    <name type="scientific">Oculimacula yallundae</name>
    <dbReference type="NCBI Taxonomy" id="86028"/>
    <lineage>
        <taxon>Eukaryota</taxon>
        <taxon>Fungi</taxon>
        <taxon>Dikarya</taxon>
        <taxon>Ascomycota</taxon>
        <taxon>Pezizomycotina</taxon>
        <taxon>Leotiomycetes</taxon>
        <taxon>Helotiales</taxon>
        <taxon>Ploettnerulaceae</taxon>
        <taxon>Oculimacula</taxon>
    </lineage>
</organism>
<keyword evidence="4" id="KW-1185">Reference proteome</keyword>
<sequence>MPARVIFSSVSAPGSRSVSREPPKDRFLSSRSMDLGREMDRTAFFNARPSIDLGLESRDGSFDLEAMMRQEEGLISASQINKRPRSVFGSFEESRIVQTLLSYPAPDSLNIKPTSWLDGVRGIAAFEVYVFHTISCWHTIFPAWHAEPDQTNILQLPALRTFFDSGGTAVCVFFVLSGYVLTYKSLRWIRSGSRQLVYPSVGSSMFRRGFRLYMPPVLLTFFEMIATRFGYAPPLNFTFVAESTSIAQFLDWIKETNYLVNPFYNFNTAIQGFVIHPKYDPVIWTIPLEFYGSFICYFLLLLLARVPSNSTRMVLVAMFAALCMFLGAWNGFCFSSGMLLADFNLAQEENSTIPLFQASRYGVLWKVIFGIAFYIAGFPTLSYPEAHVLPMTGYEFLRSSIPMSLNMEDHSRFWWSISGVTLLFCTSQLPSFKSFFEMNICQYLGKIAFSLYLVHQFCVMLFGFMMQRFLLGLFGLSQNQGGFFYWVACAIWYVPFTALVFGIAAQVERLVDAPSVRFAKWLEEKCLHVYKVMIS</sequence>
<dbReference type="PANTHER" id="PTHR23028">
    <property type="entry name" value="ACETYLTRANSFERASE"/>
    <property type="match status" value="1"/>
</dbReference>
<feature type="transmembrane region" description="Helical" evidence="1">
    <location>
        <begin position="449"/>
        <end position="471"/>
    </location>
</feature>
<evidence type="ECO:0000313" key="4">
    <source>
        <dbReference type="Proteomes" id="UP001595075"/>
    </source>
</evidence>
<feature type="domain" description="Acyltransferase 3" evidence="2">
    <location>
        <begin position="115"/>
        <end position="499"/>
    </location>
</feature>
<feature type="transmembrane region" description="Helical" evidence="1">
    <location>
        <begin position="162"/>
        <end position="181"/>
    </location>
</feature>
<dbReference type="Proteomes" id="UP001595075">
    <property type="component" value="Unassembled WGS sequence"/>
</dbReference>
<feature type="transmembrane region" description="Helical" evidence="1">
    <location>
        <begin position="315"/>
        <end position="341"/>
    </location>
</feature>
<reference evidence="3 4" key="1">
    <citation type="journal article" date="2024" name="Commun. Biol.">
        <title>Comparative genomic analysis of thermophilic fungi reveals convergent evolutionary adaptations and gene losses.</title>
        <authorList>
            <person name="Steindorff A.S."/>
            <person name="Aguilar-Pontes M.V."/>
            <person name="Robinson A.J."/>
            <person name="Andreopoulos B."/>
            <person name="LaButti K."/>
            <person name="Kuo A."/>
            <person name="Mondo S."/>
            <person name="Riley R."/>
            <person name="Otillar R."/>
            <person name="Haridas S."/>
            <person name="Lipzen A."/>
            <person name="Grimwood J."/>
            <person name="Schmutz J."/>
            <person name="Clum A."/>
            <person name="Reid I.D."/>
            <person name="Moisan M.C."/>
            <person name="Butler G."/>
            <person name="Nguyen T.T.M."/>
            <person name="Dewar K."/>
            <person name="Conant G."/>
            <person name="Drula E."/>
            <person name="Henrissat B."/>
            <person name="Hansel C."/>
            <person name="Singer S."/>
            <person name="Hutchinson M.I."/>
            <person name="de Vries R.P."/>
            <person name="Natvig D.O."/>
            <person name="Powell A.J."/>
            <person name="Tsang A."/>
            <person name="Grigoriev I.V."/>
        </authorList>
    </citation>
    <scope>NUCLEOTIDE SEQUENCE [LARGE SCALE GENOMIC DNA]</scope>
    <source>
        <strain evidence="3 4">CBS 494.80</strain>
    </source>
</reference>